<name>A0A5E8AMN6_9SPHN</name>
<dbReference type="EMBL" id="CABVLI010000053">
    <property type="protein sequence ID" value="VVT32644.1"/>
    <property type="molecule type" value="Genomic_DNA"/>
</dbReference>
<organism evidence="1 2">
    <name type="scientific">Sphingomonas aurantiaca</name>
    <dbReference type="NCBI Taxonomy" id="185949"/>
    <lineage>
        <taxon>Bacteria</taxon>
        <taxon>Pseudomonadati</taxon>
        <taxon>Pseudomonadota</taxon>
        <taxon>Alphaproteobacteria</taxon>
        <taxon>Sphingomonadales</taxon>
        <taxon>Sphingomonadaceae</taxon>
        <taxon>Sphingomonas</taxon>
    </lineage>
</organism>
<proteinExistence type="predicted"/>
<gene>
    <name evidence="1" type="ORF">SPHINGO391_80032</name>
</gene>
<sequence length="20" mass="2118">MGIENYPAVLTSSLDNAPLI</sequence>
<reference evidence="1 2" key="1">
    <citation type="submission" date="2019-09" db="EMBL/GenBank/DDBJ databases">
        <authorList>
            <person name="Dittami M. S."/>
        </authorList>
    </citation>
    <scope>NUCLEOTIDE SEQUENCE [LARGE SCALE GENOMIC DNA]</scope>
    <source>
        <strain evidence="1">SPHINGO391</strain>
    </source>
</reference>
<evidence type="ECO:0000313" key="2">
    <source>
        <dbReference type="Proteomes" id="UP000326857"/>
    </source>
</evidence>
<accession>A0A5E8AMN6</accession>
<evidence type="ECO:0000313" key="1">
    <source>
        <dbReference type="EMBL" id="VVT32644.1"/>
    </source>
</evidence>
<dbReference type="AlphaFoldDB" id="A0A5E8AMN6"/>
<protein>
    <submittedName>
        <fullName evidence="1">Uncharacterized protein</fullName>
    </submittedName>
</protein>
<dbReference type="Proteomes" id="UP000326857">
    <property type="component" value="Unassembled WGS sequence"/>
</dbReference>